<feature type="transmembrane region" description="Helical" evidence="5">
    <location>
        <begin position="130"/>
        <end position="149"/>
    </location>
</feature>
<dbReference type="Pfam" id="PF14378">
    <property type="entry name" value="PAP2_3"/>
    <property type="match status" value="1"/>
</dbReference>
<name>A0ABP8MIV0_9BACT</name>
<keyword evidence="8" id="KW-1185">Reference proteome</keyword>
<gene>
    <name evidence="7" type="ORF">GCM10023092_08890</name>
</gene>
<keyword evidence="2 5" id="KW-0812">Transmembrane</keyword>
<feature type="transmembrane region" description="Helical" evidence="5">
    <location>
        <begin position="42"/>
        <end position="74"/>
    </location>
</feature>
<dbReference type="Proteomes" id="UP001501410">
    <property type="component" value="Unassembled WGS sequence"/>
</dbReference>
<comment type="subcellular location">
    <subcellularLocation>
        <location evidence="1">Membrane</location>
        <topology evidence="1">Multi-pass membrane protein</topology>
    </subcellularLocation>
</comment>
<comment type="caution">
    <text evidence="7">The sequence shown here is derived from an EMBL/GenBank/DDBJ whole genome shotgun (WGS) entry which is preliminary data.</text>
</comment>
<dbReference type="CDD" id="cd03386">
    <property type="entry name" value="PAP2_Aur1_like"/>
    <property type="match status" value="1"/>
</dbReference>
<feature type="transmembrane region" description="Helical" evidence="5">
    <location>
        <begin position="277"/>
        <end position="295"/>
    </location>
</feature>
<evidence type="ECO:0000259" key="6">
    <source>
        <dbReference type="Pfam" id="PF14378"/>
    </source>
</evidence>
<evidence type="ECO:0000313" key="8">
    <source>
        <dbReference type="Proteomes" id="UP001501410"/>
    </source>
</evidence>
<dbReference type="InterPro" id="IPR026841">
    <property type="entry name" value="Aur1/Ipt1"/>
</dbReference>
<dbReference type="EMBL" id="BAABEZ010000004">
    <property type="protein sequence ID" value="GAA4451352.1"/>
    <property type="molecule type" value="Genomic_DNA"/>
</dbReference>
<feature type="domain" description="Inositolphosphotransferase Aur1/Ipt1" evidence="6">
    <location>
        <begin position="121"/>
        <end position="288"/>
    </location>
</feature>
<feature type="transmembrane region" description="Helical" evidence="5">
    <location>
        <begin position="12"/>
        <end position="35"/>
    </location>
</feature>
<keyword evidence="4 5" id="KW-0472">Membrane</keyword>
<proteinExistence type="predicted"/>
<protein>
    <submittedName>
        <fullName evidence="7">Phosphatase PAP2 family protein</fullName>
    </submittedName>
</protein>
<evidence type="ECO:0000256" key="1">
    <source>
        <dbReference type="ARBA" id="ARBA00004141"/>
    </source>
</evidence>
<evidence type="ECO:0000256" key="3">
    <source>
        <dbReference type="ARBA" id="ARBA00022989"/>
    </source>
</evidence>
<evidence type="ECO:0000256" key="5">
    <source>
        <dbReference type="SAM" id="Phobius"/>
    </source>
</evidence>
<dbReference type="PANTHER" id="PTHR31310">
    <property type="match status" value="1"/>
</dbReference>
<dbReference type="InterPro" id="IPR052185">
    <property type="entry name" value="IPC_Synthase-Related"/>
</dbReference>
<feature type="transmembrane region" description="Helical" evidence="5">
    <location>
        <begin position="251"/>
        <end position="271"/>
    </location>
</feature>
<keyword evidence="3 5" id="KW-1133">Transmembrane helix</keyword>
<feature type="transmembrane region" description="Helical" evidence="5">
    <location>
        <begin position="224"/>
        <end position="244"/>
    </location>
</feature>
<evidence type="ECO:0000313" key="7">
    <source>
        <dbReference type="EMBL" id="GAA4451352.1"/>
    </source>
</evidence>
<dbReference type="PANTHER" id="PTHR31310:SF7">
    <property type="entry name" value="PA-PHOSPHATASE RELATED-FAMILY PROTEIN DDB_G0268928"/>
    <property type="match status" value="1"/>
</dbReference>
<evidence type="ECO:0000256" key="2">
    <source>
        <dbReference type="ARBA" id="ARBA00022692"/>
    </source>
</evidence>
<accession>A0ABP8MIV0</accession>
<sequence>MNNKTQIAPSFFSVRQLSAVAITAFAYLGLSALLVGFKTDQVFLVVVFALCYFLTPITRKLILGFSIFIVYWIIFDYMKVVPNYRVNDVHIQSLYEAEKHLFGIRVDGVLLTPNEYWQHFHRSFLDVASGIFYLTWVPVPLGFAAYLFFKNKKEFLYFSLTFLLVNLIGFVIYYVYPAAPPWYVAEHGFTFIRDTPGNTAGLSRFDVFFNTGIFKSIYEKSSNVFAAMPSLHSSYPLIVFYYGLRNRLGAINILFATLMLGIWFSAVYTSHHYVLDVIAGILCAITGIRLFLLMATKNKFIIKILDNYRTVIS</sequence>
<evidence type="ECO:0000256" key="4">
    <source>
        <dbReference type="ARBA" id="ARBA00023136"/>
    </source>
</evidence>
<dbReference type="Gene3D" id="1.20.144.10">
    <property type="entry name" value="Phosphatidic acid phosphatase type 2/haloperoxidase"/>
    <property type="match status" value="1"/>
</dbReference>
<reference evidence="8" key="1">
    <citation type="journal article" date="2019" name="Int. J. Syst. Evol. Microbiol.">
        <title>The Global Catalogue of Microorganisms (GCM) 10K type strain sequencing project: providing services to taxonomists for standard genome sequencing and annotation.</title>
        <authorList>
            <consortium name="The Broad Institute Genomics Platform"/>
            <consortium name="The Broad Institute Genome Sequencing Center for Infectious Disease"/>
            <person name="Wu L."/>
            <person name="Ma J."/>
        </authorList>
    </citation>
    <scope>NUCLEOTIDE SEQUENCE [LARGE SCALE GENOMIC DNA]</scope>
    <source>
        <strain evidence="8">JCM 31921</strain>
    </source>
</reference>
<feature type="transmembrane region" description="Helical" evidence="5">
    <location>
        <begin position="156"/>
        <end position="176"/>
    </location>
</feature>
<organism evidence="7 8">
    <name type="scientific">Rurimicrobium arvi</name>
    <dbReference type="NCBI Taxonomy" id="2049916"/>
    <lineage>
        <taxon>Bacteria</taxon>
        <taxon>Pseudomonadati</taxon>
        <taxon>Bacteroidota</taxon>
        <taxon>Chitinophagia</taxon>
        <taxon>Chitinophagales</taxon>
        <taxon>Chitinophagaceae</taxon>
        <taxon>Rurimicrobium</taxon>
    </lineage>
</organism>